<dbReference type="Pfam" id="PF13191">
    <property type="entry name" value="AAA_16"/>
    <property type="match status" value="1"/>
</dbReference>
<keyword evidence="4" id="KW-0547">Nucleotide-binding</keyword>
<dbReference type="InterPro" id="IPR003593">
    <property type="entry name" value="AAA+_ATPase"/>
</dbReference>
<dbReference type="PANTHER" id="PTHR47691">
    <property type="entry name" value="REGULATOR-RELATED"/>
    <property type="match status" value="1"/>
</dbReference>
<dbReference type="GO" id="GO:0005524">
    <property type="term" value="F:ATP binding"/>
    <property type="evidence" value="ECO:0007669"/>
    <property type="project" value="UniProtKB-KW"/>
</dbReference>
<dbReference type="Proteomes" id="UP001519654">
    <property type="component" value="Unassembled WGS sequence"/>
</dbReference>
<dbReference type="InterPro" id="IPR011990">
    <property type="entry name" value="TPR-like_helical_dom_sf"/>
</dbReference>
<evidence type="ECO:0000313" key="5">
    <source>
        <dbReference type="Proteomes" id="UP001519654"/>
    </source>
</evidence>
<protein>
    <submittedName>
        <fullName evidence="4">ATP-binding protein</fullName>
    </submittedName>
</protein>
<keyword evidence="2" id="KW-1133">Transmembrane helix</keyword>
<keyword evidence="2" id="KW-0812">Transmembrane</keyword>
<feature type="transmembrane region" description="Helical" evidence="2">
    <location>
        <begin position="39"/>
        <end position="58"/>
    </location>
</feature>
<organism evidence="4 5">
    <name type="scientific">Paractinoplanes bogorensis</name>
    <dbReference type="NCBI Taxonomy" id="1610840"/>
    <lineage>
        <taxon>Bacteria</taxon>
        <taxon>Bacillati</taxon>
        <taxon>Actinomycetota</taxon>
        <taxon>Actinomycetes</taxon>
        <taxon>Micromonosporales</taxon>
        <taxon>Micromonosporaceae</taxon>
        <taxon>Paractinoplanes</taxon>
    </lineage>
</organism>
<dbReference type="Gene3D" id="1.25.40.10">
    <property type="entry name" value="Tetratricopeptide repeat domain"/>
    <property type="match status" value="1"/>
</dbReference>
<feature type="region of interest" description="Disordered" evidence="1">
    <location>
        <begin position="395"/>
        <end position="416"/>
    </location>
</feature>
<evidence type="ECO:0000313" key="4">
    <source>
        <dbReference type="EMBL" id="MBU2667960.1"/>
    </source>
</evidence>
<dbReference type="SMART" id="SM00382">
    <property type="entry name" value="AAA"/>
    <property type="match status" value="1"/>
</dbReference>
<feature type="domain" description="AAA+ ATPase" evidence="3">
    <location>
        <begin position="106"/>
        <end position="261"/>
    </location>
</feature>
<evidence type="ECO:0000256" key="1">
    <source>
        <dbReference type="SAM" id="MobiDB-lite"/>
    </source>
</evidence>
<feature type="transmembrane region" description="Helical" evidence="2">
    <location>
        <begin position="12"/>
        <end position="33"/>
    </location>
</feature>
<dbReference type="InterPro" id="IPR027417">
    <property type="entry name" value="P-loop_NTPase"/>
</dbReference>
<keyword evidence="5" id="KW-1185">Reference proteome</keyword>
<keyword evidence="4" id="KW-0067">ATP-binding</keyword>
<evidence type="ECO:0000259" key="3">
    <source>
        <dbReference type="SMART" id="SM00382"/>
    </source>
</evidence>
<evidence type="ECO:0000256" key="2">
    <source>
        <dbReference type="SAM" id="Phobius"/>
    </source>
</evidence>
<dbReference type="PRINTS" id="PR00364">
    <property type="entry name" value="DISEASERSIST"/>
</dbReference>
<dbReference type="SUPFAM" id="SSF48452">
    <property type="entry name" value="TPR-like"/>
    <property type="match status" value="1"/>
</dbReference>
<proteinExistence type="predicted"/>
<accession>A0ABS5YWZ4</accession>
<dbReference type="SUPFAM" id="SSF52540">
    <property type="entry name" value="P-loop containing nucleoside triphosphate hydrolases"/>
    <property type="match status" value="1"/>
</dbReference>
<name>A0ABS5YWZ4_9ACTN</name>
<reference evidence="4 5" key="1">
    <citation type="submission" date="2021-06" db="EMBL/GenBank/DDBJ databases">
        <title>Actinoplanes lichenicola sp. nov., and Actinoplanes ovalisporus sp. nov., isolated from lichen in Thailand.</title>
        <authorList>
            <person name="Saeng-In P."/>
            <person name="Kanchanasin P."/>
            <person name="Yuki M."/>
            <person name="Kudo T."/>
            <person name="Ohkuma M."/>
            <person name="Phongsopitanun W."/>
            <person name="Tanasupawat S."/>
        </authorList>
    </citation>
    <scope>NUCLEOTIDE SEQUENCE [LARGE SCALE GENOMIC DNA]</scope>
    <source>
        <strain evidence="4 5">NBRC 110975</strain>
    </source>
</reference>
<keyword evidence="2" id="KW-0472">Membrane</keyword>
<sequence length="758" mass="84122">MVRQLLLDRVTPYRSAVLVLLGVPLPAAAVLAIDGRPGVSVLLVVAAAYLLGAAGWYVSDQLRHARPAAPSNLPPPPTSMVGREDDVDRLCDYLTGDEHDGRWDGRRRIALVSGEAGVGKTAFALYVAHRVAQQFPGGELFAQFDPDMALEKSVRTVRRRFVHALAGPDRMVPPKPARQEALYRRLARRLSARRRLLVVFDDVSSADLVLPLLPDTSWCSVLITARAPLPELETFDIPLAELEPEPAVRMLSGIIGAERVERERDTALLIVSAAAGHPLAIQLVGMALAARPNTRLWAALGRMRQGGTFDAALNVSYAMLASPEQEALTRLGYIRNRQFEPWELAAVLGGEESEAWLLCDRLTDAGLLERFTRDAAGVQLYRILEHVQGYARQLADRRGPAPEGEAERALQASRDRRMSSPIADDLFEVIQGRVHQGELAAAFDATRHVISHARDLRDTAAEAEATAMLAELHSELGGLDEVDDLLRLPMRSGHPRSMIRAWRIDAWRHRRLRHLGRARRSLREARRLLDGTPDRIESIRTLREAALVESISSHASRGHPLLDRADQLCRTEPRQRAGLAYARGRVLLAERRNQQAEHCLAVAAAEAAELGQSLWVGWLNYQRSITARHDGRYTDALDLALSALGHFDEMSHRYGRAHCRQEAGKTLTRQGYHDGAALFLSEALETFHSCGDPWAEAGAAEELARVQELRHEDDHAVDLLRSARRMYASIGADWGAMRVRRRLNRLQRRPDPVAAATS</sequence>
<dbReference type="PANTHER" id="PTHR47691:SF3">
    <property type="entry name" value="HTH-TYPE TRANSCRIPTIONAL REGULATOR RV0890C-RELATED"/>
    <property type="match status" value="1"/>
</dbReference>
<dbReference type="RefSeq" id="WP_215792215.1">
    <property type="nucleotide sequence ID" value="NZ_JAHKKG010000010.1"/>
</dbReference>
<comment type="caution">
    <text evidence="4">The sequence shown here is derived from an EMBL/GenBank/DDBJ whole genome shotgun (WGS) entry which is preliminary data.</text>
</comment>
<dbReference type="EMBL" id="JAHKKG010000010">
    <property type="protein sequence ID" value="MBU2667960.1"/>
    <property type="molecule type" value="Genomic_DNA"/>
</dbReference>
<dbReference type="Gene3D" id="3.40.50.300">
    <property type="entry name" value="P-loop containing nucleotide triphosphate hydrolases"/>
    <property type="match status" value="1"/>
</dbReference>
<gene>
    <name evidence="4" type="ORF">KOI35_31060</name>
</gene>
<dbReference type="InterPro" id="IPR041664">
    <property type="entry name" value="AAA_16"/>
</dbReference>